<gene>
    <name evidence="1" type="ORF">BJ986_002946</name>
</gene>
<dbReference type="EMBL" id="JACCAB010000001">
    <property type="protein sequence ID" value="NYG08459.1"/>
    <property type="molecule type" value="Genomic_DNA"/>
</dbReference>
<protein>
    <recommendedName>
        <fullName evidence="3">HTH cro/C1-type domain-containing protein</fullName>
    </recommendedName>
</protein>
<accession>A0A852WI61</accession>
<dbReference type="Proteomes" id="UP000573599">
    <property type="component" value="Unassembled WGS sequence"/>
</dbReference>
<name>A0A852WI61_9MICO</name>
<evidence type="ECO:0000313" key="1">
    <source>
        <dbReference type="EMBL" id="NYG08459.1"/>
    </source>
</evidence>
<comment type="caution">
    <text evidence="1">The sequence shown here is derived from an EMBL/GenBank/DDBJ whole genome shotgun (WGS) entry which is preliminary data.</text>
</comment>
<dbReference type="RefSeq" id="WP_179422900.1">
    <property type="nucleotide sequence ID" value="NZ_JACCAB010000001.1"/>
</dbReference>
<evidence type="ECO:0008006" key="3">
    <source>
        <dbReference type="Google" id="ProtNLM"/>
    </source>
</evidence>
<keyword evidence="2" id="KW-1185">Reference proteome</keyword>
<dbReference type="AlphaFoldDB" id="A0A852WI61"/>
<reference evidence="1 2" key="1">
    <citation type="submission" date="2020-07" db="EMBL/GenBank/DDBJ databases">
        <title>Sequencing the genomes of 1000 actinobacteria strains.</title>
        <authorList>
            <person name="Klenk H.-P."/>
        </authorList>
    </citation>
    <scope>NUCLEOTIDE SEQUENCE [LARGE SCALE GENOMIC DNA]</scope>
    <source>
        <strain evidence="1 2">DSM 23987</strain>
    </source>
</reference>
<proteinExistence type="predicted"/>
<organism evidence="1 2">
    <name type="scientific">Pedococcus badiiscoriae</name>
    <dbReference type="NCBI Taxonomy" id="642776"/>
    <lineage>
        <taxon>Bacteria</taxon>
        <taxon>Bacillati</taxon>
        <taxon>Actinomycetota</taxon>
        <taxon>Actinomycetes</taxon>
        <taxon>Micrococcales</taxon>
        <taxon>Intrasporangiaceae</taxon>
        <taxon>Pedococcus</taxon>
    </lineage>
</organism>
<evidence type="ECO:0000313" key="2">
    <source>
        <dbReference type="Proteomes" id="UP000573599"/>
    </source>
</evidence>
<sequence>MTNELATVIEGRLSEKGWSVARFTVESGVSADVVAGLLGPEQLPCMPDESTLVRLAKSLDLPYRQLVVAAGVACGLPKNQEGEPTFVLRFVTNQELLNELRRRLVRGRNNADAQQRRLTHLALMQQALVSEAS</sequence>